<evidence type="ECO:0000313" key="6">
    <source>
        <dbReference type="Proteomes" id="UP000723714"/>
    </source>
</evidence>
<dbReference type="SMART" id="SM00342">
    <property type="entry name" value="HTH_ARAC"/>
    <property type="match status" value="1"/>
</dbReference>
<evidence type="ECO:0000259" key="3">
    <source>
        <dbReference type="PROSITE" id="PS01124"/>
    </source>
</evidence>
<dbReference type="SMART" id="SM00448">
    <property type="entry name" value="REC"/>
    <property type="match status" value="1"/>
</dbReference>
<organism evidence="5 6">
    <name type="scientific">Faecalicatena faecalis</name>
    <dbReference type="NCBI Taxonomy" id="2726362"/>
    <lineage>
        <taxon>Bacteria</taxon>
        <taxon>Bacillati</taxon>
        <taxon>Bacillota</taxon>
        <taxon>Clostridia</taxon>
        <taxon>Lachnospirales</taxon>
        <taxon>Lachnospiraceae</taxon>
        <taxon>Faecalicatena</taxon>
    </lineage>
</organism>
<evidence type="ECO:0000259" key="4">
    <source>
        <dbReference type="PROSITE" id="PS50110"/>
    </source>
</evidence>
<dbReference type="PANTHER" id="PTHR43280">
    <property type="entry name" value="ARAC-FAMILY TRANSCRIPTIONAL REGULATOR"/>
    <property type="match status" value="1"/>
</dbReference>
<dbReference type="EMBL" id="JABACJ020000015">
    <property type="protein sequence ID" value="MBU3877097.1"/>
    <property type="molecule type" value="Genomic_DNA"/>
</dbReference>
<feature type="modified residue" description="4-aspartylphosphate" evidence="2">
    <location>
        <position position="54"/>
    </location>
</feature>
<keyword evidence="6" id="KW-1185">Reference proteome</keyword>
<protein>
    <submittedName>
        <fullName evidence="5">Response regulator</fullName>
    </submittedName>
</protein>
<dbReference type="Pfam" id="PF00072">
    <property type="entry name" value="Response_reg"/>
    <property type="match status" value="1"/>
</dbReference>
<dbReference type="PROSITE" id="PS01124">
    <property type="entry name" value="HTH_ARAC_FAMILY_2"/>
    <property type="match status" value="1"/>
</dbReference>
<dbReference type="InterPro" id="IPR001789">
    <property type="entry name" value="Sig_transdc_resp-reg_receiver"/>
</dbReference>
<dbReference type="PANTHER" id="PTHR43280:SF10">
    <property type="entry name" value="REGULATORY PROTEIN POCR"/>
    <property type="match status" value="1"/>
</dbReference>
<dbReference type="PROSITE" id="PS50110">
    <property type="entry name" value="RESPONSE_REGULATORY"/>
    <property type="match status" value="1"/>
</dbReference>
<sequence>MITILIVDDEKLERSGIKFLLKRESEELEILEAENGKAALGILQSKRVDILFSDIKMPYMNGLELAGKARELSPEMEIVIFSGYNDFTYARDAMRYGVVDYVLKPVNPDEFHKTYSRVIGKLKERSEQEQRRLAEENDLKKYLLLNYLYSGGEEEKHKLEQISTEEWDGYTRMILSGSSDNFFESEEEPIVFGLKEKIGRGFFYLNLNSNESLFLFSEKYSDYEHLANQMYQFFHQHFDAECYFVVSEPITGLVKMPKQFQKMEELLEEQFYQPKQHVFLVGHRPEEVSAEAVRDAEVLESISADIKYQDMARLWQDFHLLEQRYCTEKQFSEMYVKFVFSGIVKEIYQAMPSVGEKELSRTVDRLYRCKTIREVLNITEKCIKELEEGQEEKDEGFRREIAQVKSYICHNYQQNLSVEMLAEQVYLSAGYLSAVFKEETGMNLNRFIREVRMNKAKEMLADTNMKITQIAKAVGFSNTSYFCRSFREFFGNSPESCRRGDMNDQEAASEL</sequence>
<dbReference type="InterPro" id="IPR018060">
    <property type="entry name" value="HTH_AraC"/>
</dbReference>
<evidence type="ECO:0000256" key="2">
    <source>
        <dbReference type="PROSITE-ProRule" id="PRU00169"/>
    </source>
</evidence>
<proteinExistence type="predicted"/>
<feature type="domain" description="HTH araC/xylS-type" evidence="3">
    <location>
        <begin position="402"/>
        <end position="500"/>
    </location>
</feature>
<accession>A0ABS6D668</accession>
<gene>
    <name evidence="5" type="ORF">HGO97_014905</name>
</gene>
<dbReference type="Proteomes" id="UP000723714">
    <property type="component" value="Unassembled WGS sequence"/>
</dbReference>
<evidence type="ECO:0000313" key="5">
    <source>
        <dbReference type="EMBL" id="MBU3877097.1"/>
    </source>
</evidence>
<reference evidence="5 6" key="1">
    <citation type="submission" date="2021-06" db="EMBL/GenBank/DDBJ databases">
        <title>Faecalicatena sp. nov. isolated from porcine feces.</title>
        <authorList>
            <person name="Oh B.S."/>
            <person name="Lee J.H."/>
        </authorList>
    </citation>
    <scope>NUCLEOTIDE SEQUENCE [LARGE SCALE GENOMIC DNA]</scope>
    <source>
        <strain evidence="5 6">AGMB00832</strain>
    </source>
</reference>
<keyword evidence="2" id="KW-0597">Phosphoprotein</keyword>
<comment type="caution">
    <text evidence="5">The sequence shown here is derived from an EMBL/GenBank/DDBJ whole genome shotgun (WGS) entry which is preliminary data.</text>
</comment>
<feature type="domain" description="Response regulatory" evidence="4">
    <location>
        <begin position="3"/>
        <end position="119"/>
    </location>
</feature>
<dbReference type="RefSeq" id="WP_216243192.1">
    <property type="nucleotide sequence ID" value="NZ_JABACJ020000015.1"/>
</dbReference>
<name>A0ABS6D668_9FIRM</name>
<dbReference type="Pfam" id="PF12833">
    <property type="entry name" value="HTH_18"/>
    <property type="match status" value="1"/>
</dbReference>
<dbReference type="CDD" id="cd17536">
    <property type="entry name" value="REC_YesN-like"/>
    <property type="match status" value="1"/>
</dbReference>
<keyword evidence="1" id="KW-0238">DNA-binding</keyword>
<evidence type="ECO:0000256" key="1">
    <source>
        <dbReference type="ARBA" id="ARBA00023125"/>
    </source>
</evidence>